<accession>A0A8J5XRF4</accession>
<feature type="domain" description="CRAL-TRIO" evidence="2">
    <location>
        <begin position="89"/>
        <end position="253"/>
    </location>
</feature>
<reference evidence="3" key="1">
    <citation type="submission" date="2021-05" db="EMBL/GenBank/DDBJ databases">
        <title>The genome of the haptophyte Pavlova lutheri (Diacronema luteri, Pavlovales) - a model for lipid biosynthesis in eukaryotic algae.</title>
        <authorList>
            <person name="Hulatt C.J."/>
            <person name="Posewitz M.C."/>
        </authorList>
    </citation>
    <scope>NUCLEOTIDE SEQUENCE</scope>
    <source>
        <strain evidence="3">NIVA-4/92</strain>
    </source>
</reference>
<dbReference type="InterPro" id="IPR001251">
    <property type="entry name" value="CRAL-TRIO_dom"/>
</dbReference>
<feature type="region of interest" description="Disordered" evidence="1">
    <location>
        <begin position="83"/>
        <end position="102"/>
    </location>
</feature>
<dbReference type="OrthoDB" id="43460at2759"/>
<comment type="caution">
    <text evidence="3">The sequence shown here is derived from an EMBL/GenBank/DDBJ whole genome shotgun (WGS) entry which is preliminary data.</text>
</comment>
<keyword evidence="4" id="KW-1185">Reference proteome</keyword>
<gene>
    <name evidence="3" type="ORF">KFE25_000358</name>
</gene>
<dbReference type="PANTHER" id="PTHR45824:SF29">
    <property type="entry name" value="GH16843P"/>
    <property type="match status" value="1"/>
</dbReference>
<dbReference type="CDD" id="cd00170">
    <property type="entry name" value="SEC14"/>
    <property type="match status" value="1"/>
</dbReference>
<dbReference type="Gene3D" id="3.40.525.10">
    <property type="entry name" value="CRAL-TRIO lipid binding domain"/>
    <property type="match status" value="1"/>
</dbReference>
<evidence type="ECO:0000313" key="4">
    <source>
        <dbReference type="Proteomes" id="UP000751190"/>
    </source>
</evidence>
<organism evidence="3 4">
    <name type="scientific">Diacronema lutheri</name>
    <name type="common">Unicellular marine alga</name>
    <name type="synonym">Monochrysis lutheri</name>
    <dbReference type="NCBI Taxonomy" id="2081491"/>
    <lineage>
        <taxon>Eukaryota</taxon>
        <taxon>Haptista</taxon>
        <taxon>Haptophyta</taxon>
        <taxon>Pavlovophyceae</taxon>
        <taxon>Pavlovales</taxon>
        <taxon>Pavlovaceae</taxon>
        <taxon>Diacronema</taxon>
    </lineage>
</organism>
<evidence type="ECO:0000259" key="2">
    <source>
        <dbReference type="PROSITE" id="PS50191"/>
    </source>
</evidence>
<dbReference type="Proteomes" id="UP000751190">
    <property type="component" value="Unassembled WGS sequence"/>
</dbReference>
<evidence type="ECO:0000256" key="1">
    <source>
        <dbReference type="SAM" id="MobiDB-lite"/>
    </source>
</evidence>
<dbReference type="SUPFAM" id="SSF52087">
    <property type="entry name" value="CRAL/TRIO domain"/>
    <property type="match status" value="1"/>
</dbReference>
<dbReference type="Pfam" id="PF00650">
    <property type="entry name" value="CRAL_TRIO"/>
    <property type="match status" value="1"/>
</dbReference>
<evidence type="ECO:0000313" key="3">
    <source>
        <dbReference type="EMBL" id="KAG8467042.1"/>
    </source>
</evidence>
<dbReference type="OMA" id="ERTQACA"/>
<dbReference type="AlphaFoldDB" id="A0A8J5XRF4"/>
<dbReference type="GO" id="GO:0008526">
    <property type="term" value="F:phosphatidylinositol transfer activity"/>
    <property type="evidence" value="ECO:0007669"/>
    <property type="project" value="TreeGrafter"/>
</dbReference>
<dbReference type="PANTHER" id="PTHR45824">
    <property type="entry name" value="GH16843P"/>
    <property type="match status" value="1"/>
</dbReference>
<name>A0A8J5XRF4_DIALT</name>
<dbReference type="SMART" id="SM00516">
    <property type="entry name" value="SEC14"/>
    <property type="match status" value="1"/>
</dbReference>
<dbReference type="EMBL" id="JAGTXO010000006">
    <property type="protein sequence ID" value="KAG8467042.1"/>
    <property type="molecule type" value="Genomic_DNA"/>
</dbReference>
<dbReference type="InterPro" id="IPR052578">
    <property type="entry name" value="PI_Transfer_CRAL-TRIO"/>
</dbReference>
<protein>
    <recommendedName>
        <fullName evidence="2">CRAL-TRIO domain-containing protein</fullName>
    </recommendedName>
</protein>
<dbReference type="InterPro" id="IPR036273">
    <property type="entry name" value="CRAL/TRIO_N_dom_sf"/>
</dbReference>
<dbReference type="SUPFAM" id="SSF46938">
    <property type="entry name" value="CRAL/TRIO N-terminal domain"/>
    <property type="match status" value="1"/>
</dbReference>
<dbReference type="PROSITE" id="PS50191">
    <property type="entry name" value="CRAL_TRIO"/>
    <property type="match status" value="1"/>
</dbReference>
<sequence length="277" mass="31085">MAVLVASVGARVRERTQACALPTQRLRLAELARQCPPPNAWQMGGERVRPMDMARFMRVYGWSVERAKAVLLEDYAWRKANRPRALRQERDTPAAARQGAWRAPRDALGRPLRTKDGLPVTTVTTRAWRPHAYGRAQNVKHVSFFMEEMVRAMPPGVEGAAMLLDMGGFKPGLLFPYVKDGVDCCQRHYPCRLGAIIAFNLPPYFPAIWRVVQPWFNADIRSKIAFAPRHVKDHMAALAWYDRTRAGRTRSVAGFFACWAPVATAPTAVDARLSSGS</sequence>
<dbReference type="InterPro" id="IPR036865">
    <property type="entry name" value="CRAL-TRIO_dom_sf"/>
</dbReference>
<proteinExistence type="predicted"/>